<dbReference type="EMBL" id="WHNY01000004">
    <property type="protein sequence ID" value="NOU62603.1"/>
    <property type="molecule type" value="Genomic_DNA"/>
</dbReference>
<dbReference type="Pfam" id="PF00528">
    <property type="entry name" value="BPD_transp_1"/>
    <property type="match status" value="1"/>
</dbReference>
<evidence type="ECO:0000256" key="1">
    <source>
        <dbReference type="ARBA" id="ARBA00004651"/>
    </source>
</evidence>
<reference evidence="9 10" key="1">
    <citation type="submission" date="2019-10" db="EMBL/GenBank/DDBJ databases">
        <title>Description of Paenibacillus humi sp. nov.</title>
        <authorList>
            <person name="Carlier A."/>
            <person name="Qi S."/>
        </authorList>
    </citation>
    <scope>NUCLEOTIDE SEQUENCE [LARGE SCALE GENOMIC DNA]</scope>
    <source>
        <strain evidence="9 10">LMG 31461</strain>
    </source>
</reference>
<evidence type="ECO:0000256" key="5">
    <source>
        <dbReference type="ARBA" id="ARBA00022989"/>
    </source>
</evidence>
<name>A0ABX1X3D5_9BACL</name>
<protein>
    <submittedName>
        <fullName evidence="9">ABC transporter permease subunit</fullName>
    </submittedName>
</protein>
<dbReference type="InterPro" id="IPR035906">
    <property type="entry name" value="MetI-like_sf"/>
</dbReference>
<keyword evidence="10" id="KW-1185">Reference proteome</keyword>
<comment type="similarity">
    <text evidence="7">Belongs to the binding-protein-dependent transport system permease family.</text>
</comment>
<dbReference type="PROSITE" id="PS50928">
    <property type="entry name" value="ABC_TM1"/>
    <property type="match status" value="1"/>
</dbReference>
<comment type="caution">
    <text evidence="9">The sequence shown here is derived from an EMBL/GenBank/DDBJ whole genome shotgun (WGS) entry which is preliminary data.</text>
</comment>
<evidence type="ECO:0000313" key="10">
    <source>
        <dbReference type="Proteomes" id="UP000653578"/>
    </source>
</evidence>
<dbReference type="PANTHER" id="PTHR30193">
    <property type="entry name" value="ABC TRANSPORTER PERMEASE PROTEIN"/>
    <property type="match status" value="1"/>
</dbReference>
<evidence type="ECO:0000256" key="2">
    <source>
        <dbReference type="ARBA" id="ARBA00022448"/>
    </source>
</evidence>
<gene>
    <name evidence="9" type="ORF">GC096_00910</name>
</gene>
<keyword evidence="6 7" id="KW-0472">Membrane</keyword>
<dbReference type="RefSeq" id="WP_171628417.1">
    <property type="nucleotide sequence ID" value="NZ_WHNY01000004.1"/>
</dbReference>
<keyword evidence="4 7" id="KW-0812">Transmembrane</keyword>
<sequence length="316" mass="36102">MNEITLTKRQRTRVGRRLSVFVGHVELFLLTLPAILYFIVFHYLPIGGVIVAFKDYRYDLGILGSKWVGVRNFEFFLTSQDAWRITRNTVAYSSTFLVIGIMASVTVALLLFEVRNRYAIKVYQTSMILPRFLSWVIVGYISYTLLNPELGILNQLRVFFGMEPVQWFGDTKYWPYILVVSNLWKHIGLDCIIYYAALLGIDQEQYEAARIDGANRLRQMWHISIPSLAPLMFILGILAVGDLFRGDFGLFYQIPRNVGTLYPVTDVIDTYVFRGLRLGEIGMTAAVGLFQSVVGLVLVVSVNLIVKKIRPDNSLF</sequence>
<feature type="transmembrane region" description="Helical" evidence="7">
    <location>
        <begin position="90"/>
        <end position="112"/>
    </location>
</feature>
<evidence type="ECO:0000256" key="6">
    <source>
        <dbReference type="ARBA" id="ARBA00023136"/>
    </source>
</evidence>
<comment type="subcellular location">
    <subcellularLocation>
        <location evidence="1 7">Cell membrane</location>
        <topology evidence="1 7">Multi-pass membrane protein</topology>
    </subcellularLocation>
</comment>
<dbReference type="PANTHER" id="PTHR30193:SF44">
    <property type="entry name" value="LACTOSE TRANSPORT SYSTEM PERMEASE PROTEIN LACF"/>
    <property type="match status" value="1"/>
</dbReference>
<keyword evidence="2 7" id="KW-0813">Transport</keyword>
<keyword evidence="5 7" id="KW-1133">Transmembrane helix</keyword>
<feature type="transmembrane region" description="Helical" evidence="7">
    <location>
        <begin position="21"/>
        <end position="44"/>
    </location>
</feature>
<evidence type="ECO:0000313" key="9">
    <source>
        <dbReference type="EMBL" id="NOU62603.1"/>
    </source>
</evidence>
<dbReference type="Gene3D" id="1.10.3720.10">
    <property type="entry name" value="MetI-like"/>
    <property type="match status" value="1"/>
</dbReference>
<evidence type="ECO:0000256" key="4">
    <source>
        <dbReference type="ARBA" id="ARBA00022692"/>
    </source>
</evidence>
<dbReference type="SUPFAM" id="SSF161098">
    <property type="entry name" value="MetI-like"/>
    <property type="match status" value="1"/>
</dbReference>
<evidence type="ECO:0000256" key="3">
    <source>
        <dbReference type="ARBA" id="ARBA00022475"/>
    </source>
</evidence>
<evidence type="ECO:0000259" key="8">
    <source>
        <dbReference type="PROSITE" id="PS50928"/>
    </source>
</evidence>
<feature type="transmembrane region" description="Helical" evidence="7">
    <location>
        <begin position="281"/>
        <end position="306"/>
    </location>
</feature>
<dbReference type="CDD" id="cd06261">
    <property type="entry name" value="TM_PBP2"/>
    <property type="match status" value="1"/>
</dbReference>
<evidence type="ECO:0000256" key="7">
    <source>
        <dbReference type="RuleBase" id="RU363032"/>
    </source>
</evidence>
<organism evidence="9 10">
    <name type="scientific">Paenibacillus plantarum</name>
    <dbReference type="NCBI Taxonomy" id="2654975"/>
    <lineage>
        <taxon>Bacteria</taxon>
        <taxon>Bacillati</taxon>
        <taxon>Bacillota</taxon>
        <taxon>Bacilli</taxon>
        <taxon>Bacillales</taxon>
        <taxon>Paenibacillaceae</taxon>
        <taxon>Paenibacillus</taxon>
    </lineage>
</organism>
<keyword evidence="3" id="KW-1003">Cell membrane</keyword>
<feature type="transmembrane region" description="Helical" evidence="7">
    <location>
        <begin position="173"/>
        <end position="199"/>
    </location>
</feature>
<feature type="domain" description="ABC transmembrane type-1" evidence="8">
    <location>
        <begin position="86"/>
        <end position="306"/>
    </location>
</feature>
<accession>A0ABX1X3D5</accession>
<feature type="transmembrane region" description="Helical" evidence="7">
    <location>
        <begin position="220"/>
        <end position="241"/>
    </location>
</feature>
<dbReference type="Proteomes" id="UP000653578">
    <property type="component" value="Unassembled WGS sequence"/>
</dbReference>
<proteinExistence type="inferred from homology"/>
<dbReference type="InterPro" id="IPR051393">
    <property type="entry name" value="ABC_transporter_permease"/>
</dbReference>
<dbReference type="InterPro" id="IPR000515">
    <property type="entry name" value="MetI-like"/>
</dbReference>
<feature type="transmembrane region" description="Helical" evidence="7">
    <location>
        <begin position="132"/>
        <end position="153"/>
    </location>
</feature>